<dbReference type="SUPFAM" id="SSF140931">
    <property type="entry name" value="Fic-like"/>
    <property type="match status" value="1"/>
</dbReference>
<dbReference type="InterPro" id="IPR036597">
    <property type="entry name" value="Fido-like_dom_sf"/>
</dbReference>
<dbReference type="Gene3D" id="1.10.3290.10">
    <property type="entry name" value="Fido-like domain"/>
    <property type="match status" value="1"/>
</dbReference>
<dbReference type="AlphaFoldDB" id="U5QR05"/>
<feature type="active site" evidence="1">
    <location>
        <position position="174"/>
    </location>
</feature>
<evidence type="ECO:0000256" key="1">
    <source>
        <dbReference type="PIRSR" id="PIRSR640198-1"/>
    </source>
</evidence>
<protein>
    <submittedName>
        <fullName evidence="4">Filamentation induced by cAMP protein Fic</fullName>
    </submittedName>
</protein>
<dbReference type="eggNOG" id="COG3177">
    <property type="taxonomic scope" value="Bacteria"/>
</dbReference>
<proteinExistence type="predicted"/>
<name>U5QR05_GLOK1</name>
<keyword evidence="2" id="KW-0547">Nucleotide-binding</keyword>
<evidence type="ECO:0000259" key="3">
    <source>
        <dbReference type="PROSITE" id="PS51459"/>
    </source>
</evidence>
<feature type="domain" description="Fido" evidence="3">
    <location>
        <begin position="97"/>
        <end position="242"/>
    </location>
</feature>
<dbReference type="EMBL" id="CP003587">
    <property type="protein sequence ID" value="AGY60084.1"/>
    <property type="molecule type" value="Genomic_DNA"/>
</dbReference>
<dbReference type="HOGENOM" id="CLU_064957_0_0_3"/>
<evidence type="ECO:0000313" key="5">
    <source>
        <dbReference type="Proteomes" id="UP000017396"/>
    </source>
</evidence>
<evidence type="ECO:0000256" key="2">
    <source>
        <dbReference type="PIRSR" id="PIRSR640198-2"/>
    </source>
</evidence>
<dbReference type="STRING" id="1183438.GKIL_3838"/>
<sequence>MSDSRQINCDSVVLRSELLKELGGLPEISVSNQEWMYMLEEETRNSLSIEGIFTSEQNLQAVLSGRKSAPEVLNYYRTAESVYDQALQYYREEDFRLDTALVRHIHSSLFKEVTDRRGEFRHGAIRIQGAQVQPPDRDIDQYVRVYLELCRSSLKKQPLLAALARSHILFESIHPFDDGNGRVGRILLNYLAISGGCPPIVIKGITAEERTSYYRALEAADTGFHSGFPAPEVAELEMRLEQGNFGPIEALLCSGLLPRLDRLIAIAFERQSALQPLREVAEHFAVKEATLRKWIERGKLIALKRDNKLLSHPRLYLSDD</sequence>
<organism evidence="4 5">
    <name type="scientific">Gloeobacter kilaueensis (strain ATCC BAA-2537 / CCAP 1431/1 / ULC 316 / JS1)</name>
    <dbReference type="NCBI Taxonomy" id="1183438"/>
    <lineage>
        <taxon>Bacteria</taxon>
        <taxon>Bacillati</taxon>
        <taxon>Cyanobacteriota</taxon>
        <taxon>Cyanophyceae</taxon>
        <taxon>Gloeobacterales</taxon>
        <taxon>Gloeobacteraceae</taxon>
        <taxon>Gloeobacter</taxon>
    </lineage>
</organism>
<reference evidence="4 5" key="1">
    <citation type="journal article" date="2013" name="PLoS ONE">
        <title>Cultivation and Complete Genome Sequencing of Gloeobacter kilaueensis sp. nov., from a Lava Cave in Kilauea Caldera, Hawai'i.</title>
        <authorList>
            <person name="Saw J.H."/>
            <person name="Schatz M."/>
            <person name="Brown M.V."/>
            <person name="Kunkel D.D."/>
            <person name="Foster J.S."/>
            <person name="Shick H."/>
            <person name="Christensen S."/>
            <person name="Hou S."/>
            <person name="Wan X."/>
            <person name="Donachie S.P."/>
        </authorList>
    </citation>
    <scope>NUCLEOTIDE SEQUENCE [LARGE SCALE GENOMIC DNA]</scope>
    <source>
        <strain evidence="5">JS</strain>
    </source>
</reference>
<dbReference type="PROSITE" id="PS51459">
    <property type="entry name" value="FIDO"/>
    <property type="match status" value="1"/>
</dbReference>
<dbReference type="GO" id="GO:0005524">
    <property type="term" value="F:ATP binding"/>
    <property type="evidence" value="ECO:0007669"/>
    <property type="project" value="UniProtKB-KW"/>
</dbReference>
<dbReference type="PANTHER" id="PTHR13504:SF38">
    <property type="entry name" value="FIDO DOMAIN-CONTAINING PROTEIN"/>
    <property type="match status" value="1"/>
</dbReference>
<accession>U5QR05</accession>
<feature type="binding site" evidence="2">
    <location>
        <begin position="178"/>
        <end position="185"/>
    </location>
    <ligand>
        <name>ATP</name>
        <dbReference type="ChEBI" id="CHEBI:30616"/>
    </ligand>
</feature>
<feature type="binding site" evidence="2">
    <location>
        <begin position="213"/>
        <end position="214"/>
    </location>
    <ligand>
        <name>ATP</name>
        <dbReference type="ChEBI" id="CHEBI:30616"/>
    </ligand>
</feature>
<dbReference type="InterPro" id="IPR003812">
    <property type="entry name" value="Fido"/>
</dbReference>
<evidence type="ECO:0000313" key="4">
    <source>
        <dbReference type="EMBL" id="AGY60084.1"/>
    </source>
</evidence>
<dbReference type="InterPro" id="IPR040198">
    <property type="entry name" value="Fido_containing"/>
</dbReference>
<dbReference type="KEGG" id="glj:GKIL_3838"/>
<keyword evidence="5" id="KW-1185">Reference proteome</keyword>
<dbReference type="OrthoDB" id="9813719at2"/>
<dbReference type="Pfam" id="PF02661">
    <property type="entry name" value="Fic"/>
    <property type="match status" value="1"/>
</dbReference>
<dbReference type="Proteomes" id="UP000017396">
    <property type="component" value="Chromosome"/>
</dbReference>
<dbReference type="PANTHER" id="PTHR13504">
    <property type="entry name" value="FIDO DOMAIN-CONTAINING PROTEIN DDB_G0283145"/>
    <property type="match status" value="1"/>
</dbReference>
<keyword evidence="2" id="KW-0067">ATP-binding</keyword>
<gene>
    <name evidence="4" type="ORF">GKIL_3838</name>
</gene>